<feature type="signal peptide" evidence="1">
    <location>
        <begin position="1"/>
        <end position="20"/>
    </location>
</feature>
<name>A0A2P8DDD8_9BACT</name>
<dbReference type="Pfam" id="PF14903">
    <property type="entry name" value="WG_beta_rep"/>
    <property type="match status" value="4"/>
</dbReference>
<sequence length="637" mass="71450">MKPFIFLFFAAIAMLQPLYARETPLFKIVDQGMIGYMDRTGHVVIPSVYYNGGDFAEGLAAVRREGYFGFIDAAGREVIPAVYDFARSFDHGVARAYKNGQVYFIDKNNELALDTAFADLVFINGYMAIVTTKTEKQGLMNMHTRKLLVDTLFETIDGVYRNIVQVKIKGKSASDPWDRSYAVLDTMGNFIVPFEKYTQIGPFSDGYAVARGYKGGVEKNIVIDTEGKEIFERATSGQSYIYSSFAEGLARLPLQRKVAGLYSERDVSYEAFIDTGGKIVFADTTARYMQDFARGRSFVYCYGGYYLMNRSFGQVGTDTFTQVPENGFTQSYAIVKKQEAGYGIIDTNGVFVVAPKYERILETGLEDGFFFFAVQDQEGAERIGIGALTGVELLKPVMQDVDRSGFHNGLLKAIIDNKLSYIDKSGKIAWQEKQAVPVAWRNRNIDFMERAGFYAYSEPDKQALGGYGSSKNYPQRVTRKHKFPPARLAVIVDTGKPDTLGESNPAWNVYVVNTTTGAKLFGAQDSRLAMYVQAKGQDGTWKDIEYLPRSSCGNSYHKLALKPGNFWAFKTAVYAGVYPAKFRIALRYLDPATTGKAKEKSKEITIYSNEYEGGVNPAQFWNRNAYSPRNIMDPYWE</sequence>
<dbReference type="InterPro" id="IPR032774">
    <property type="entry name" value="WG_beta_rep"/>
</dbReference>
<evidence type="ECO:0000313" key="3">
    <source>
        <dbReference type="Proteomes" id="UP000240572"/>
    </source>
</evidence>
<reference evidence="2 3" key="1">
    <citation type="submission" date="2018-03" db="EMBL/GenBank/DDBJ databases">
        <title>Genomic Encyclopedia of Type Strains, Phase III (KMG-III): the genomes of soil and plant-associated and newly described type strains.</title>
        <authorList>
            <person name="Whitman W."/>
        </authorList>
    </citation>
    <scope>NUCLEOTIDE SEQUENCE [LARGE SCALE GENOMIC DNA]</scope>
    <source>
        <strain evidence="2 3">CGMCC 1.12700</strain>
    </source>
</reference>
<dbReference type="PANTHER" id="PTHR37841:SF1">
    <property type="entry name" value="DUF3298 DOMAIN-CONTAINING PROTEIN"/>
    <property type="match status" value="1"/>
</dbReference>
<organism evidence="2 3">
    <name type="scientific">Taibaiella chishuiensis</name>
    <dbReference type="NCBI Taxonomy" id="1434707"/>
    <lineage>
        <taxon>Bacteria</taxon>
        <taxon>Pseudomonadati</taxon>
        <taxon>Bacteroidota</taxon>
        <taxon>Chitinophagia</taxon>
        <taxon>Chitinophagales</taxon>
        <taxon>Chitinophagaceae</taxon>
        <taxon>Taibaiella</taxon>
    </lineage>
</organism>
<dbReference type="OrthoDB" id="679755at2"/>
<evidence type="ECO:0000313" key="2">
    <source>
        <dbReference type="EMBL" id="PSK95243.1"/>
    </source>
</evidence>
<accession>A0A2P8DDD8</accession>
<dbReference type="PANTHER" id="PTHR37841">
    <property type="entry name" value="GLR2918 PROTEIN"/>
    <property type="match status" value="1"/>
</dbReference>
<dbReference type="AlphaFoldDB" id="A0A2P8DDD8"/>
<dbReference type="EMBL" id="PYGD01000001">
    <property type="protein sequence ID" value="PSK95243.1"/>
    <property type="molecule type" value="Genomic_DNA"/>
</dbReference>
<keyword evidence="3" id="KW-1185">Reference proteome</keyword>
<protein>
    <submittedName>
        <fullName evidence="2">WG repeat protein</fullName>
    </submittedName>
</protein>
<evidence type="ECO:0000256" key="1">
    <source>
        <dbReference type="SAM" id="SignalP"/>
    </source>
</evidence>
<keyword evidence="1" id="KW-0732">Signal</keyword>
<gene>
    <name evidence="2" type="ORF">B0I18_1011409</name>
</gene>
<dbReference type="Proteomes" id="UP000240572">
    <property type="component" value="Unassembled WGS sequence"/>
</dbReference>
<dbReference type="RefSeq" id="WP_106521907.1">
    <property type="nucleotide sequence ID" value="NZ_PYGD01000001.1"/>
</dbReference>
<proteinExistence type="predicted"/>
<feature type="chain" id="PRO_5015197611" evidence="1">
    <location>
        <begin position="21"/>
        <end position="637"/>
    </location>
</feature>
<comment type="caution">
    <text evidence="2">The sequence shown here is derived from an EMBL/GenBank/DDBJ whole genome shotgun (WGS) entry which is preliminary data.</text>
</comment>